<comment type="similarity">
    <text evidence="1 4">Belongs to the short-chain dehydrogenases/reductases (SDR) family.</text>
</comment>
<reference evidence="6 7" key="1">
    <citation type="submission" date="2024-03" db="EMBL/GenBank/DDBJ databases">
        <authorList>
            <person name="Jo J.-H."/>
        </authorList>
    </citation>
    <scope>NUCLEOTIDE SEQUENCE [LARGE SCALE GENOMIC DNA]</scope>
    <source>
        <strain evidence="6 7">PS1R-30</strain>
    </source>
</reference>
<evidence type="ECO:0000256" key="3">
    <source>
        <dbReference type="ARBA" id="ARBA00023002"/>
    </source>
</evidence>
<sequence length="242" mass="25979">MGKVVVITGAGSGLGRAMARRLAREGHQLVLLGRSLAKVEAVAEEIGGGAFALSCDVGAVESVRSAFAAIAEREPRIDVLINNAAVYEPFMIDEGSDEQIAQALDTNLAGTIHVTRAALAQMGEGSHVINISTRTVAEPAVMLALYQTSKAGLERFTKTLREEVAERGIRVSMLRAAGMMEEGMTMNMSPEVFARFREERAKRKIGYNAVSQFASVADMLPWLIDLPADVAVTELMLEARAT</sequence>
<gene>
    <name evidence="6" type="ORF">WG901_16555</name>
</gene>
<dbReference type="Gene3D" id="3.40.50.720">
    <property type="entry name" value="NAD(P)-binding Rossmann-like Domain"/>
    <property type="match status" value="1"/>
</dbReference>
<comment type="caution">
    <text evidence="6">The sequence shown here is derived from an EMBL/GenBank/DDBJ whole genome shotgun (WGS) entry which is preliminary data.</text>
</comment>
<dbReference type="EMBL" id="JBBHJZ010000003">
    <property type="protein sequence ID" value="MEJ5978265.1"/>
    <property type="molecule type" value="Genomic_DNA"/>
</dbReference>
<keyword evidence="7" id="KW-1185">Reference proteome</keyword>
<evidence type="ECO:0000256" key="1">
    <source>
        <dbReference type="ARBA" id="ARBA00006484"/>
    </source>
</evidence>
<name>A0ABU8RYV9_9SPHN</name>
<proteinExistence type="inferred from homology"/>
<dbReference type="PRINTS" id="PR00081">
    <property type="entry name" value="GDHRDH"/>
</dbReference>
<dbReference type="Pfam" id="PF00106">
    <property type="entry name" value="adh_short"/>
    <property type="match status" value="1"/>
</dbReference>
<keyword evidence="3 6" id="KW-0560">Oxidoreductase</keyword>
<dbReference type="PANTHER" id="PTHR43391:SF14">
    <property type="entry name" value="DEHYDROGENASE_REDUCTASE SDR FAMILY PROTEIN 7-LIKE"/>
    <property type="match status" value="1"/>
</dbReference>
<protein>
    <submittedName>
        <fullName evidence="6">SDR family oxidoreductase</fullName>
        <ecNumber evidence="6">1.-.-.-</ecNumber>
    </submittedName>
</protein>
<organism evidence="6 7">
    <name type="scientific">Novosphingobium anseongense</name>
    <dbReference type="NCBI Taxonomy" id="3133436"/>
    <lineage>
        <taxon>Bacteria</taxon>
        <taxon>Pseudomonadati</taxon>
        <taxon>Pseudomonadota</taxon>
        <taxon>Alphaproteobacteria</taxon>
        <taxon>Sphingomonadales</taxon>
        <taxon>Sphingomonadaceae</taxon>
        <taxon>Novosphingobium</taxon>
    </lineage>
</organism>
<dbReference type="InterPro" id="IPR057326">
    <property type="entry name" value="KR_dom"/>
</dbReference>
<accession>A0ABU8RYV9</accession>
<evidence type="ECO:0000256" key="4">
    <source>
        <dbReference type="RuleBase" id="RU000363"/>
    </source>
</evidence>
<evidence type="ECO:0000259" key="5">
    <source>
        <dbReference type="SMART" id="SM00822"/>
    </source>
</evidence>
<dbReference type="InterPro" id="IPR036291">
    <property type="entry name" value="NAD(P)-bd_dom_sf"/>
</dbReference>
<evidence type="ECO:0000313" key="6">
    <source>
        <dbReference type="EMBL" id="MEJ5978265.1"/>
    </source>
</evidence>
<feature type="domain" description="Ketoreductase" evidence="5">
    <location>
        <begin position="3"/>
        <end position="183"/>
    </location>
</feature>
<dbReference type="RefSeq" id="WP_339588198.1">
    <property type="nucleotide sequence ID" value="NZ_JBBHJZ010000003.1"/>
</dbReference>
<dbReference type="PRINTS" id="PR00080">
    <property type="entry name" value="SDRFAMILY"/>
</dbReference>
<keyword evidence="2" id="KW-0521">NADP</keyword>
<dbReference type="CDD" id="cd05233">
    <property type="entry name" value="SDR_c"/>
    <property type="match status" value="1"/>
</dbReference>
<evidence type="ECO:0000313" key="7">
    <source>
        <dbReference type="Proteomes" id="UP001361239"/>
    </source>
</evidence>
<dbReference type="PANTHER" id="PTHR43391">
    <property type="entry name" value="RETINOL DEHYDROGENASE-RELATED"/>
    <property type="match status" value="1"/>
</dbReference>
<dbReference type="GO" id="GO:0016491">
    <property type="term" value="F:oxidoreductase activity"/>
    <property type="evidence" value="ECO:0007669"/>
    <property type="project" value="UniProtKB-KW"/>
</dbReference>
<dbReference type="Proteomes" id="UP001361239">
    <property type="component" value="Unassembled WGS sequence"/>
</dbReference>
<dbReference type="EC" id="1.-.-.-" evidence="6"/>
<dbReference type="SUPFAM" id="SSF51735">
    <property type="entry name" value="NAD(P)-binding Rossmann-fold domains"/>
    <property type="match status" value="1"/>
</dbReference>
<evidence type="ECO:0000256" key="2">
    <source>
        <dbReference type="ARBA" id="ARBA00022857"/>
    </source>
</evidence>
<dbReference type="SMART" id="SM00822">
    <property type="entry name" value="PKS_KR"/>
    <property type="match status" value="1"/>
</dbReference>
<dbReference type="InterPro" id="IPR002347">
    <property type="entry name" value="SDR_fam"/>
</dbReference>